<feature type="transmembrane region" description="Helical" evidence="1">
    <location>
        <begin position="52"/>
        <end position="74"/>
    </location>
</feature>
<dbReference type="RefSeq" id="WP_240983910.1">
    <property type="nucleotide sequence ID" value="NZ_LR746496.1"/>
</dbReference>
<evidence type="ECO:0000256" key="1">
    <source>
        <dbReference type="SAM" id="Phobius"/>
    </source>
</evidence>
<dbReference type="AlphaFoldDB" id="A0A8S0VVY0"/>
<keyword evidence="4" id="KW-1185">Reference proteome</keyword>
<organism evidence="2">
    <name type="scientific">Acididesulfobacillus acetoxydans</name>
    <dbReference type="NCBI Taxonomy" id="1561005"/>
    <lineage>
        <taxon>Bacteria</taxon>
        <taxon>Bacillati</taxon>
        <taxon>Bacillota</taxon>
        <taxon>Clostridia</taxon>
        <taxon>Eubacteriales</taxon>
        <taxon>Peptococcaceae</taxon>
        <taxon>Acididesulfobacillus</taxon>
    </lineage>
</organism>
<keyword evidence="1" id="KW-1133">Transmembrane helix</keyword>
<protein>
    <submittedName>
        <fullName evidence="2">Uncharacterized protein</fullName>
    </submittedName>
</protein>
<dbReference type="KEGG" id="aacx:DEACI_0855"/>
<evidence type="ECO:0000313" key="4">
    <source>
        <dbReference type="Proteomes" id="UP001071230"/>
    </source>
</evidence>
<dbReference type="EMBL" id="LR746496">
    <property type="protein sequence ID" value="CAA7600203.1"/>
    <property type="molecule type" value="Genomic_DNA"/>
</dbReference>
<proteinExistence type="predicted"/>
<dbReference type="Proteomes" id="UP001071230">
    <property type="component" value="Unassembled WGS sequence"/>
</dbReference>
<keyword evidence="1" id="KW-0472">Membrane</keyword>
<evidence type="ECO:0000313" key="2">
    <source>
        <dbReference type="EMBL" id="CAA7600203.1"/>
    </source>
</evidence>
<dbReference type="Proteomes" id="UP000836597">
    <property type="component" value="Chromosome"/>
</dbReference>
<sequence length="137" mass="14931">MHEGNDSWIPAFQDKPLASGTLSDFHAQIMVKVLSDPVDFRARTELARRRRWGLAFVGSWLGLGLSCLWVLIFMPQAGWGFLLGKIRFAVGLGIAAESLWQEYSWHLTGLAVTAGFLVAGLKGRSSSLGPEDSRAAG</sequence>
<evidence type="ECO:0000313" key="3">
    <source>
        <dbReference type="EMBL" id="CEJ09581.1"/>
    </source>
</evidence>
<accession>A0A8S0VVY0</accession>
<reference evidence="2" key="2">
    <citation type="submission" date="2020-01" db="EMBL/GenBank/DDBJ databases">
        <authorList>
            <person name="Hornung B."/>
        </authorList>
    </citation>
    <scope>NUCLEOTIDE SEQUENCE</scope>
    <source>
        <strain evidence="2">PacBioINE</strain>
    </source>
</reference>
<gene>
    <name evidence="2" type="ORF">DEACI_0855</name>
    <name evidence="3" type="ORF">DEACI_4066</name>
</gene>
<reference evidence="3" key="1">
    <citation type="submission" date="2014-11" db="EMBL/GenBank/DDBJ databases">
        <authorList>
            <person name="Hornung B.V."/>
        </authorList>
    </citation>
    <scope>NUCLEOTIDE SEQUENCE</scope>
    <source>
        <strain evidence="3">INE</strain>
    </source>
</reference>
<dbReference type="EMBL" id="CDGJ01000134">
    <property type="protein sequence ID" value="CEJ09581.1"/>
    <property type="molecule type" value="Genomic_DNA"/>
</dbReference>
<name>A0A8S0VVY0_9FIRM</name>
<keyword evidence="1" id="KW-0812">Transmembrane</keyword>